<organism evidence="3 4">
    <name type="scientific">Streptomyces angustmyceticus</name>
    <dbReference type="NCBI Taxonomy" id="285578"/>
    <lineage>
        <taxon>Bacteria</taxon>
        <taxon>Bacillati</taxon>
        <taxon>Actinomycetota</taxon>
        <taxon>Actinomycetes</taxon>
        <taxon>Kitasatosporales</taxon>
        <taxon>Streptomycetaceae</taxon>
        <taxon>Streptomyces</taxon>
    </lineage>
</organism>
<dbReference type="InterPro" id="IPR012349">
    <property type="entry name" value="Split_barrel_FMN-bd"/>
</dbReference>
<dbReference type="SMART" id="SM00903">
    <property type="entry name" value="Flavin_Reduct"/>
    <property type="match status" value="1"/>
</dbReference>
<name>A0A5J4L343_9ACTN</name>
<dbReference type="Pfam" id="PF01613">
    <property type="entry name" value="Flavin_Reduct"/>
    <property type="match status" value="1"/>
</dbReference>
<gene>
    <name evidence="3" type="ORF">San01_12840</name>
</gene>
<dbReference type="PANTHER" id="PTHR30466:SF1">
    <property type="entry name" value="FMN REDUCTASE (NADH) RUTF"/>
    <property type="match status" value="1"/>
</dbReference>
<dbReference type="PANTHER" id="PTHR30466">
    <property type="entry name" value="FLAVIN REDUCTASE"/>
    <property type="match status" value="1"/>
</dbReference>
<keyword evidence="1" id="KW-0560">Oxidoreductase</keyword>
<proteinExistence type="predicted"/>
<dbReference type="Gene3D" id="2.30.110.10">
    <property type="entry name" value="Electron Transport, Fmn-binding Protein, Chain A"/>
    <property type="match status" value="1"/>
</dbReference>
<dbReference type="GO" id="GO:0006208">
    <property type="term" value="P:pyrimidine nucleobase catabolic process"/>
    <property type="evidence" value="ECO:0007669"/>
    <property type="project" value="TreeGrafter"/>
</dbReference>
<evidence type="ECO:0000259" key="2">
    <source>
        <dbReference type="SMART" id="SM00903"/>
    </source>
</evidence>
<dbReference type="GO" id="GO:0042602">
    <property type="term" value="F:riboflavin reductase (NADPH) activity"/>
    <property type="evidence" value="ECO:0007669"/>
    <property type="project" value="TreeGrafter"/>
</dbReference>
<evidence type="ECO:0000313" key="3">
    <source>
        <dbReference type="EMBL" id="GES28797.1"/>
    </source>
</evidence>
<feature type="domain" description="Flavin reductase like" evidence="2">
    <location>
        <begin position="21"/>
        <end position="166"/>
    </location>
</feature>
<dbReference type="GO" id="GO:0010181">
    <property type="term" value="F:FMN binding"/>
    <property type="evidence" value="ECO:0007669"/>
    <property type="project" value="InterPro"/>
</dbReference>
<evidence type="ECO:0000256" key="1">
    <source>
        <dbReference type="ARBA" id="ARBA00023002"/>
    </source>
</evidence>
<dbReference type="Proteomes" id="UP000325598">
    <property type="component" value="Unassembled WGS sequence"/>
</dbReference>
<comment type="caution">
    <text evidence="3">The sequence shown here is derived from an EMBL/GenBank/DDBJ whole genome shotgun (WGS) entry which is preliminary data.</text>
</comment>
<sequence length="173" mass="18267">MTTTAQAAQASIGADEFRDAMAHLAAPLTIITTTDAEGNRRGFTASAVTSVSMEPPLLLVGIGRTSSCHAILTTGTEFVVNLLGAAHADVARTFARSGADRFATGEFAQWPGSGLPVLADAHAAFRCRRVDVLPAGDHDLLIGELLEVRQGPGGEPLLWYQREFRTPLGDPAR</sequence>
<dbReference type="EMBL" id="BLAG01000005">
    <property type="protein sequence ID" value="GES28797.1"/>
    <property type="molecule type" value="Genomic_DNA"/>
</dbReference>
<dbReference type="GeneID" id="96750662"/>
<dbReference type="AlphaFoldDB" id="A0A5J4L343"/>
<dbReference type="InterPro" id="IPR002563">
    <property type="entry name" value="Flavin_Rdtase-like_dom"/>
</dbReference>
<accession>A0A5J4L343</accession>
<evidence type="ECO:0000313" key="4">
    <source>
        <dbReference type="Proteomes" id="UP000325598"/>
    </source>
</evidence>
<protein>
    <submittedName>
        <fullName evidence="3">FMN reductase</fullName>
    </submittedName>
</protein>
<dbReference type="SUPFAM" id="SSF50475">
    <property type="entry name" value="FMN-binding split barrel"/>
    <property type="match status" value="1"/>
</dbReference>
<dbReference type="InterPro" id="IPR050268">
    <property type="entry name" value="NADH-dep_flavin_reductase"/>
</dbReference>
<reference evidence="3 4" key="1">
    <citation type="submission" date="2019-10" db="EMBL/GenBank/DDBJ databases">
        <title>Whole genome shotgun sequence of Streptomyces angustmyceticus NBRC 3934.</title>
        <authorList>
            <person name="Hosoyama A."/>
            <person name="Ichikawa N."/>
            <person name="Kimura A."/>
            <person name="Kitahashi Y."/>
            <person name="Komaki H."/>
            <person name="Uohara A."/>
        </authorList>
    </citation>
    <scope>NUCLEOTIDE SEQUENCE [LARGE SCALE GENOMIC DNA]</scope>
    <source>
        <strain evidence="3 4">NBRC 3934</strain>
    </source>
</reference>
<keyword evidence="4" id="KW-1185">Reference proteome</keyword>
<dbReference type="RefSeq" id="WP_223659755.1">
    <property type="nucleotide sequence ID" value="NZ_BLAG01000005.1"/>
</dbReference>